<feature type="domain" description="3-octaprenyl-4-hydroxybenzoate carboxy-lyase-like Rift-related" evidence="1">
    <location>
        <begin position="125"/>
        <end position="207"/>
    </location>
</feature>
<dbReference type="Pfam" id="PF01977">
    <property type="entry name" value="UbiD"/>
    <property type="match status" value="1"/>
</dbReference>
<dbReference type="InterPro" id="IPR048304">
    <property type="entry name" value="UbiD_Rift_dom"/>
</dbReference>
<accession>A0A3B0VPF9</accession>
<protein>
    <submittedName>
        <fullName evidence="3">3-polyprenyl-4-hydroxybenzoate carboxy-lyase</fullName>
        <ecNumber evidence="3">4.1.1.98</ecNumber>
    </submittedName>
</protein>
<dbReference type="GO" id="GO:0005829">
    <property type="term" value="C:cytosol"/>
    <property type="evidence" value="ECO:0007669"/>
    <property type="project" value="TreeGrafter"/>
</dbReference>
<dbReference type="InterPro" id="IPR002830">
    <property type="entry name" value="UbiD"/>
</dbReference>
<evidence type="ECO:0000259" key="1">
    <source>
        <dbReference type="Pfam" id="PF01977"/>
    </source>
</evidence>
<reference evidence="3" key="1">
    <citation type="submission" date="2018-06" db="EMBL/GenBank/DDBJ databases">
        <authorList>
            <person name="Zhirakovskaya E."/>
        </authorList>
    </citation>
    <scope>NUCLEOTIDE SEQUENCE</scope>
</reference>
<dbReference type="SUPFAM" id="SSF50475">
    <property type="entry name" value="FMN-binding split barrel"/>
    <property type="match status" value="1"/>
</dbReference>
<dbReference type="AlphaFoldDB" id="A0A3B0VPF9"/>
<organism evidence="3">
    <name type="scientific">hydrothermal vent metagenome</name>
    <dbReference type="NCBI Taxonomy" id="652676"/>
    <lineage>
        <taxon>unclassified sequences</taxon>
        <taxon>metagenomes</taxon>
        <taxon>ecological metagenomes</taxon>
    </lineage>
</organism>
<dbReference type="InterPro" id="IPR049383">
    <property type="entry name" value="UbiD-like_N"/>
</dbReference>
<sequence>MNYKSIREFIDALERQGELKRIHTEVDPALEMTELCYRSRKTEGPALLFENPKGSNIPMLGNLFGTGKRVALALGQAQVKDLRKIGETLAFLKTPALPTGIADALTKLPKFKKLACVNPKLIPNPVCQENIIAAGEVDLDKLPIQTCWPDDAGRLITYGLVITKGPLKARQNLGIYRMQVIGKNKVIMRWLQHRGGALDFTEFKEANPG</sequence>
<feature type="non-terminal residue" evidence="3">
    <location>
        <position position="209"/>
    </location>
</feature>
<evidence type="ECO:0000313" key="3">
    <source>
        <dbReference type="EMBL" id="VAW45405.1"/>
    </source>
</evidence>
<gene>
    <name evidence="3" type="ORF">MNBD_GAMMA02-1830</name>
</gene>
<dbReference type="PANTHER" id="PTHR30108">
    <property type="entry name" value="3-OCTAPRENYL-4-HYDROXYBENZOATE CARBOXY-LYASE-RELATED"/>
    <property type="match status" value="1"/>
</dbReference>
<proteinExistence type="predicted"/>
<dbReference type="GO" id="GO:0008694">
    <property type="term" value="F:4-hydroxy-3-polyprenylbenzoate decarboxylase activity"/>
    <property type="evidence" value="ECO:0007669"/>
    <property type="project" value="UniProtKB-EC"/>
</dbReference>
<evidence type="ECO:0000259" key="2">
    <source>
        <dbReference type="Pfam" id="PF20695"/>
    </source>
</evidence>
<dbReference type="EC" id="4.1.1.98" evidence="3"/>
<dbReference type="EMBL" id="UOFA01000189">
    <property type="protein sequence ID" value="VAW45405.1"/>
    <property type="molecule type" value="Genomic_DNA"/>
</dbReference>
<name>A0A3B0VPF9_9ZZZZ</name>
<dbReference type="Pfam" id="PF20695">
    <property type="entry name" value="UbiD_N"/>
    <property type="match status" value="1"/>
</dbReference>
<dbReference type="PANTHER" id="PTHR30108:SF17">
    <property type="entry name" value="FERULIC ACID DECARBOXYLASE 1"/>
    <property type="match status" value="1"/>
</dbReference>
<feature type="domain" description="3-octaprenyl-4-hydroxybenzoate carboxy-lyase-like N-terminal" evidence="2">
    <location>
        <begin position="10"/>
        <end position="88"/>
    </location>
</feature>
<keyword evidence="3" id="KW-0456">Lyase</keyword>
<dbReference type="GO" id="GO:0006744">
    <property type="term" value="P:ubiquinone biosynthetic process"/>
    <property type="evidence" value="ECO:0007669"/>
    <property type="project" value="TreeGrafter"/>
</dbReference>